<sequence length="105" mass="11998">MKKTKNRSEVSLSTIKSETQCKEEIYVPPLDVLSIKVLGVRVPDEYSKPYFLKISFFDQLLVSNVVSSSGYKESNEERIIARGFMNYDPSDYEKMCLFADNPLTG</sequence>
<keyword evidence="2" id="KW-1185">Reference proteome</keyword>
<organism evidence="1 2">
    <name type="scientific">Brenthis ino</name>
    <name type="common">lesser marbled fritillary</name>
    <dbReference type="NCBI Taxonomy" id="405034"/>
    <lineage>
        <taxon>Eukaryota</taxon>
        <taxon>Metazoa</taxon>
        <taxon>Ecdysozoa</taxon>
        <taxon>Arthropoda</taxon>
        <taxon>Hexapoda</taxon>
        <taxon>Insecta</taxon>
        <taxon>Pterygota</taxon>
        <taxon>Neoptera</taxon>
        <taxon>Endopterygota</taxon>
        <taxon>Lepidoptera</taxon>
        <taxon>Glossata</taxon>
        <taxon>Ditrysia</taxon>
        <taxon>Papilionoidea</taxon>
        <taxon>Nymphalidae</taxon>
        <taxon>Heliconiinae</taxon>
        <taxon>Argynnini</taxon>
        <taxon>Brenthis</taxon>
    </lineage>
</organism>
<dbReference type="EMBL" id="OV170221">
    <property type="protein sequence ID" value="CAH0714508.1"/>
    <property type="molecule type" value="Genomic_DNA"/>
</dbReference>
<reference evidence="1" key="1">
    <citation type="submission" date="2021-12" db="EMBL/GenBank/DDBJ databases">
        <authorList>
            <person name="Martin H S."/>
        </authorList>
    </citation>
    <scope>NUCLEOTIDE SEQUENCE</scope>
</reference>
<name>A0A8J9V234_9NEOP</name>
<gene>
    <name evidence="1" type="ORF">BINO364_LOCUS1549</name>
</gene>
<feature type="non-terminal residue" evidence="1">
    <location>
        <position position="105"/>
    </location>
</feature>
<accession>A0A8J9V234</accession>
<dbReference type="AlphaFoldDB" id="A0A8J9V234"/>
<protein>
    <submittedName>
        <fullName evidence="1">Uncharacterized protein</fullName>
    </submittedName>
</protein>
<dbReference type="Proteomes" id="UP000838878">
    <property type="component" value="Chromosome 1"/>
</dbReference>
<proteinExistence type="predicted"/>
<evidence type="ECO:0000313" key="1">
    <source>
        <dbReference type="EMBL" id="CAH0714508.1"/>
    </source>
</evidence>
<evidence type="ECO:0000313" key="2">
    <source>
        <dbReference type="Proteomes" id="UP000838878"/>
    </source>
</evidence>
<dbReference type="OrthoDB" id="10262375at2759"/>